<dbReference type="Proteomes" id="UP001497457">
    <property type="component" value="Unassembled WGS sequence"/>
</dbReference>
<dbReference type="NCBIfam" id="TIGR01615">
    <property type="entry name" value="A_thal_3542"/>
    <property type="match status" value="1"/>
</dbReference>
<organism evidence="2 3">
    <name type="scientific">Urochloa decumbens</name>
    <dbReference type="NCBI Taxonomy" id="240449"/>
    <lineage>
        <taxon>Eukaryota</taxon>
        <taxon>Viridiplantae</taxon>
        <taxon>Streptophyta</taxon>
        <taxon>Embryophyta</taxon>
        <taxon>Tracheophyta</taxon>
        <taxon>Spermatophyta</taxon>
        <taxon>Magnoliopsida</taxon>
        <taxon>Liliopsida</taxon>
        <taxon>Poales</taxon>
        <taxon>Poaceae</taxon>
        <taxon>PACMAD clade</taxon>
        <taxon>Panicoideae</taxon>
        <taxon>Panicodae</taxon>
        <taxon>Paniceae</taxon>
        <taxon>Melinidinae</taxon>
        <taxon>Urochloa</taxon>
    </lineage>
</organism>
<dbReference type="AlphaFoldDB" id="A0ABC9HCH9"/>
<evidence type="ECO:0000313" key="3">
    <source>
        <dbReference type="Proteomes" id="UP001497457"/>
    </source>
</evidence>
<comment type="caution">
    <text evidence="2">The sequence shown here is derived from an EMBL/GenBank/DDBJ whole genome shotgun (WGS) entry which is preliminary data.</text>
</comment>
<proteinExistence type="predicted"/>
<feature type="region of interest" description="Disordered" evidence="1">
    <location>
        <begin position="44"/>
        <end position="69"/>
    </location>
</feature>
<dbReference type="PANTHER" id="PTHR31579">
    <property type="entry name" value="OS03G0796600 PROTEIN"/>
    <property type="match status" value="1"/>
</dbReference>
<dbReference type="EMBL" id="CAXIPR030004409">
    <property type="protein sequence ID" value="CAM0151146.1"/>
    <property type="molecule type" value="Genomic_DNA"/>
</dbReference>
<keyword evidence="3" id="KW-1185">Reference proteome</keyword>
<evidence type="ECO:0000256" key="1">
    <source>
        <dbReference type="SAM" id="MobiDB-lite"/>
    </source>
</evidence>
<feature type="compositionally biased region" description="Basic and acidic residues" evidence="1">
    <location>
        <begin position="54"/>
        <end position="65"/>
    </location>
</feature>
<dbReference type="InterPro" id="IPR006502">
    <property type="entry name" value="PDDEXK-like"/>
</dbReference>
<dbReference type="Pfam" id="PF04720">
    <property type="entry name" value="PDDEXK_6"/>
    <property type="match status" value="1"/>
</dbReference>
<reference evidence="2 3" key="1">
    <citation type="submission" date="2024-10" db="EMBL/GenBank/DDBJ databases">
        <authorList>
            <person name="Ryan C."/>
        </authorList>
    </citation>
    <scope>NUCLEOTIDE SEQUENCE [LARGE SCALE GENOMIC DNA]</scope>
</reference>
<protein>
    <submittedName>
        <fullName evidence="2">Uncharacterized protein</fullName>
    </submittedName>
</protein>
<sequence length="400" mass="41979">MTFLFPVRSQQGGGAMEGGRPPAPARMPSMFRRLMMARVTPAERLAAADGGGGGKEREKDERPPEPEVGSVALDRMVLSFMEDSAAVGAAAERPPRGRCAGNCFNGNSHDCSDDEDFDFLPSSSAPASAAPPAAGDALELLKGLVQCASMAERNLLADASRIAERCGGKGRKKAEVRRAVAEGLRALGYDAAVCVSRWEKAASHPAGEHEYIDAVVPAAGGSGTPAAAAAAAATRLVVEVDFRSEFEVARPTKAYRAALQALPPLFVGTPDRLGRVVALVADAARQSLRKRGLHFPPWRKPEYMRAKWLAPHARAAGAAPDNTPPVVPAASLSGAFELRFDEKPKASEGTAAGEDVEEEKIAVVVSPSAMPWRAEEPEVSEQSPATKAKGKVVTGLASVL</sequence>
<evidence type="ECO:0000313" key="2">
    <source>
        <dbReference type="EMBL" id="CAM0151146.1"/>
    </source>
</evidence>
<name>A0ABC9HCH9_9POAL</name>
<feature type="region of interest" description="Disordered" evidence="1">
    <location>
        <begin position="372"/>
        <end position="400"/>
    </location>
</feature>
<feature type="region of interest" description="Disordered" evidence="1">
    <location>
        <begin position="1"/>
        <end position="27"/>
    </location>
</feature>
<dbReference type="PANTHER" id="PTHR31579:SF38">
    <property type="entry name" value="PLANT-SPECIFIC DOMAIN TIGR01615 FAMILY PROTEIN"/>
    <property type="match status" value="1"/>
</dbReference>
<accession>A0ABC9HCH9</accession>
<gene>
    <name evidence="2" type="ORF">URODEC1_LOCUS124157</name>
</gene>